<evidence type="ECO:0000313" key="1">
    <source>
        <dbReference type="EMBL" id="TBU99958.1"/>
    </source>
</evidence>
<organism evidence="1 2">
    <name type="scientific">Stutzerimonas kirkiae</name>
    <dbReference type="NCBI Taxonomy" id="2211392"/>
    <lineage>
        <taxon>Bacteria</taxon>
        <taxon>Pseudomonadati</taxon>
        <taxon>Pseudomonadota</taxon>
        <taxon>Gammaproteobacteria</taxon>
        <taxon>Pseudomonadales</taxon>
        <taxon>Pseudomonadaceae</taxon>
        <taxon>Stutzerimonas</taxon>
    </lineage>
</organism>
<evidence type="ECO:0000313" key="2">
    <source>
        <dbReference type="Proteomes" id="UP000292639"/>
    </source>
</evidence>
<dbReference type="EMBL" id="QJUP01000001">
    <property type="protein sequence ID" value="TBU99958.1"/>
    <property type="molecule type" value="Genomic_DNA"/>
</dbReference>
<dbReference type="PANTHER" id="PTHR39431">
    <property type="entry name" value="FRPA/C-RELATED PROTEIN"/>
    <property type="match status" value="1"/>
</dbReference>
<gene>
    <name evidence="1" type="ORF">DNJ96_01320</name>
</gene>
<keyword evidence="2" id="KW-1185">Reference proteome</keyword>
<sequence length="381" mass="41274">MLIASAQISMGASHQLQKQLSLKESLTHIEQTTQGTRQVSLQREREFTQEAVDTYRSTASPSNAMAEMQAMAGASRGVAIADRLQGTTSGVISSASLTTSTVHSDLPTTRDELQAQMIRQLLQRMYGIGMQERPLSRELWQSINALEGQALPSGAGLDISTGVRTDYQLEQSYYEAERSVFTATGEVLTADGKRLQFSVEVGLAREFSSNERLSFSQGNLYDPLVIEFGGSSSTLGSTRFAFDLTSSGRSDWLPTLGEGRGFLALDRNADGLINDGSELFGPSTGQGFGELAQLDEDGNGWLDEADSAYQHLRVWVPDAQGEGQLFALADFGVGAIYLTSQSMDFRFTDAGNNTLAQLRETGLYLTESGQAGLIRQIDLSV</sequence>
<comment type="caution">
    <text evidence="1">The sequence shown here is derived from an EMBL/GenBank/DDBJ whole genome shotgun (WGS) entry which is preliminary data.</text>
</comment>
<proteinExistence type="predicted"/>
<accession>A0A4Q9RE49</accession>
<name>A0A4Q9RE49_9GAMM</name>
<dbReference type="RefSeq" id="WP_131183051.1">
    <property type="nucleotide sequence ID" value="NZ_QJUO01000002.1"/>
</dbReference>
<reference evidence="1 2" key="1">
    <citation type="submission" date="2018-06" db="EMBL/GenBank/DDBJ databases">
        <title>Three novel Pseudomonas species isolated from symptomatic oak.</title>
        <authorList>
            <person name="Bueno-Gonzalez V."/>
            <person name="Brady C."/>
        </authorList>
    </citation>
    <scope>NUCLEOTIDE SEQUENCE [LARGE SCALE GENOMIC DNA]</scope>
    <source>
        <strain evidence="1 2">P17C</strain>
    </source>
</reference>
<protein>
    <submittedName>
        <fullName evidence="1">Uncharacterized protein</fullName>
    </submittedName>
</protein>
<dbReference type="AlphaFoldDB" id="A0A4Q9RE49"/>
<dbReference type="PANTHER" id="PTHR39431:SF1">
    <property type="entry name" value="FRPA_C-RELATED PROTEIN"/>
    <property type="match status" value="1"/>
</dbReference>
<dbReference type="Proteomes" id="UP000292639">
    <property type="component" value="Unassembled WGS sequence"/>
</dbReference>